<evidence type="ECO:0000256" key="1">
    <source>
        <dbReference type="SAM" id="MobiDB-lite"/>
    </source>
</evidence>
<feature type="compositionally biased region" description="Basic and acidic residues" evidence="1">
    <location>
        <begin position="18"/>
        <end position="34"/>
    </location>
</feature>
<comment type="caution">
    <text evidence="2">The sequence shown here is derived from an EMBL/GenBank/DDBJ whole genome shotgun (WGS) entry which is preliminary data.</text>
</comment>
<dbReference type="AlphaFoldDB" id="X0RVD1"/>
<reference evidence="2" key="1">
    <citation type="journal article" date="2014" name="Front. Microbiol.">
        <title>High frequency of phylogenetically diverse reductive dehalogenase-homologous genes in deep subseafloor sedimentary metagenomes.</title>
        <authorList>
            <person name="Kawai M."/>
            <person name="Futagami T."/>
            <person name="Toyoda A."/>
            <person name="Takaki Y."/>
            <person name="Nishi S."/>
            <person name="Hori S."/>
            <person name="Arai W."/>
            <person name="Tsubouchi T."/>
            <person name="Morono Y."/>
            <person name="Uchiyama I."/>
            <person name="Ito T."/>
            <person name="Fujiyama A."/>
            <person name="Inagaki F."/>
            <person name="Takami H."/>
        </authorList>
    </citation>
    <scope>NUCLEOTIDE SEQUENCE</scope>
    <source>
        <strain evidence="2">Expedition CK06-06</strain>
    </source>
</reference>
<sequence length="52" mass="6500">HQDRPRLEKNHRRRHLRLERNQDRQDYPHLESRQKSRRNLGVRLHSDLVSPL</sequence>
<feature type="region of interest" description="Disordered" evidence="1">
    <location>
        <begin position="1"/>
        <end position="52"/>
    </location>
</feature>
<name>X0RVD1_9ZZZZ</name>
<protein>
    <submittedName>
        <fullName evidence="2">Uncharacterized protein</fullName>
    </submittedName>
</protein>
<evidence type="ECO:0000313" key="2">
    <source>
        <dbReference type="EMBL" id="GAF72794.1"/>
    </source>
</evidence>
<gene>
    <name evidence="2" type="ORF">S01H1_15373</name>
</gene>
<dbReference type="EMBL" id="BARS01008023">
    <property type="protein sequence ID" value="GAF72794.1"/>
    <property type="molecule type" value="Genomic_DNA"/>
</dbReference>
<feature type="non-terminal residue" evidence="2">
    <location>
        <position position="1"/>
    </location>
</feature>
<proteinExistence type="predicted"/>
<organism evidence="2">
    <name type="scientific">marine sediment metagenome</name>
    <dbReference type="NCBI Taxonomy" id="412755"/>
    <lineage>
        <taxon>unclassified sequences</taxon>
        <taxon>metagenomes</taxon>
        <taxon>ecological metagenomes</taxon>
    </lineage>
</organism>
<accession>X0RVD1</accession>